<dbReference type="AlphaFoldDB" id="A0A2P7RKU4"/>
<gene>
    <name evidence="9" type="ORF">C7I84_28145</name>
</gene>
<feature type="transmembrane region" description="Helical" evidence="7">
    <location>
        <begin position="6"/>
        <end position="26"/>
    </location>
</feature>
<dbReference type="GO" id="GO:0016020">
    <property type="term" value="C:membrane"/>
    <property type="evidence" value="ECO:0007669"/>
    <property type="project" value="UniProtKB-SubCell"/>
</dbReference>
<dbReference type="GO" id="GO:0015297">
    <property type="term" value="F:antiporter activity"/>
    <property type="evidence" value="ECO:0007669"/>
    <property type="project" value="InterPro"/>
</dbReference>
<feature type="transmembrane region" description="Helical" evidence="7">
    <location>
        <begin position="118"/>
        <end position="137"/>
    </location>
</feature>
<feature type="transmembrane region" description="Helical" evidence="7">
    <location>
        <begin position="149"/>
        <end position="172"/>
    </location>
</feature>
<evidence type="ECO:0000259" key="8">
    <source>
        <dbReference type="PROSITE" id="PS50042"/>
    </source>
</evidence>
<comment type="similarity">
    <text evidence="2">Belongs to the monovalent cation:proton antiporter 2 (CPA2) transporter (TC 2.A.37) family.</text>
</comment>
<dbReference type="CDD" id="cd00038">
    <property type="entry name" value="CAP_ED"/>
    <property type="match status" value="1"/>
</dbReference>
<evidence type="ECO:0000256" key="7">
    <source>
        <dbReference type="SAM" id="Phobius"/>
    </source>
</evidence>
<protein>
    <submittedName>
        <fullName evidence="9">Cation transporter</fullName>
    </submittedName>
</protein>
<feature type="transmembrane region" description="Helical" evidence="7">
    <location>
        <begin position="91"/>
        <end position="112"/>
    </location>
</feature>
<dbReference type="InterPro" id="IPR014710">
    <property type="entry name" value="RmlC-like_jellyroll"/>
</dbReference>
<evidence type="ECO:0000313" key="10">
    <source>
        <dbReference type="Proteomes" id="UP000241229"/>
    </source>
</evidence>
<keyword evidence="3" id="KW-0813">Transport</keyword>
<feature type="transmembrane region" description="Helical" evidence="7">
    <location>
        <begin position="262"/>
        <end position="281"/>
    </location>
</feature>
<dbReference type="SMART" id="SM00100">
    <property type="entry name" value="cNMP"/>
    <property type="match status" value="1"/>
</dbReference>
<dbReference type="EMBL" id="PXYK01000047">
    <property type="protein sequence ID" value="PSJ50775.1"/>
    <property type="molecule type" value="Genomic_DNA"/>
</dbReference>
<keyword evidence="10" id="KW-1185">Reference proteome</keyword>
<organism evidence="9 10">
    <name type="scientific">Kumtagia ephedrae</name>
    <dbReference type="NCBI Taxonomy" id="2116701"/>
    <lineage>
        <taxon>Bacteria</taxon>
        <taxon>Pseudomonadati</taxon>
        <taxon>Pseudomonadota</taxon>
        <taxon>Alphaproteobacteria</taxon>
        <taxon>Hyphomicrobiales</taxon>
        <taxon>Phyllobacteriaceae</taxon>
        <taxon>Kumtagia</taxon>
    </lineage>
</organism>
<reference evidence="9 10" key="1">
    <citation type="submission" date="2018-03" db="EMBL/GenBank/DDBJ databases">
        <title>The draft genome of Mesorhizobium sp. 6GN-30.</title>
        <authorList>
            <person name="Liu L."/>
            <person name="Li L."/>
            <person name="Wang T."/>
            <person name="Zhang X."/>
            <person name="Liang L."/>
        </authorList>
    </citation>
    <scope>NUCLEOTIDE SEQUENCE [LARGE SCALE GENOMIC DNA]</scope>
    <source>
        <strain evidence="9 10">6GN30</strain>
    </source>
</reference>
<dbReference type="PANTHER" id="PTHR42751">
    <property type="entry name" value="SODIUM/HYDROGEN EXCHANGER FAMILY/TRKA DOMAIN PROTEIN"/>
    <property type="match status" value="1"/>
</dbReference>
<dbReference type="InterPro" id="IPR006153">
    <property type="entry name" value="Cation/H_exchanger_TM"/>
</dbReference>
<keyword evidence="5 7" id="KW-1133">Transmembrane helix</keyword>
<proteinExistence type="inferred from homology"/>
<dbReference type="InterPro" id="IPR018488">
    <property type="entry name" value="cNMP-bd_CS"/>
</dbReference>
<feature type="transmembrane region" description="Helical" evidence="7">
    <location>
        <begin position="63"/>
        <end position="84"/>
    </location>
</feature>
<name>A0A2P7RKU4_9HYPH</name>
<dbReference type="Proteomes" id="UP000241229">
    <property type="component" value="Unassembled WGS sequence"/>
</dbReference>
<feature type="transmembrane region" description="Helical" evidence="7">
    <location>
        <begin position="33"/>
        <end position="51"/>
    </location>
</feature>
<keyword evidence="6 7" id="KW-0472">Membrane</keyword>
<dbReference type="RefSeq" id="WP_106775529.1">
    <property type="nucleotide sequence ID" value="NZ_PXYK01000047.1"/>
</dbReference>
<evidence type="ECO:0000256" key="5">
    <source>
        <dbReference type="ARBA" id="ARBA00022989"/>
    </source>
</evidence>
<dbReference type="PROSITE" id="PS00889">
    <property type="entry name" value="CNMP_BINDING_2"/>
    <property type="match status" value="1"/>
</dbReference>
<dbReference type="Pfam" id="PF00027">
    <property type="entry name" value="cNMP_binding"/>
    <property type="match status" value="1"/>
</dbReference>
<feature type="transmembrane region" description="Helical" evidence="7">
    <location>
        <begin position="293"/>
        <end position="311"/>
    </location>
</feature>
<dbReference type="GO" id="GO:1902600">
    <property type="term" value="P:proton transmembrane transport"/>
    <property type="evidence" value="ECO:0007669"/>
    <property type="project" value="InterPro"/>
</dbReference>
<accession>A0A2P7RKU4</accession>
<dbReference type="Gene3D" id="1.20.1530.20">
    <property type="match status" value="1"/>
</dbReference>
<evidence type="ECO:0000313" key="9">
    <source>
        <dbReference type="EMBL" id="PSJ50775.1"/>
    </source>
</evidence>
<dbReference type="Gene3D" id="2.60.120.10">
    <property type="entry name" value="Jelly Rolls"/>
    <property type="match status" value="1"/>
</dbReference>
<dbReference type="PROSITE" id="PS50042">
    <property type="entry name" value="CNMP_BINDING_3"/>
    <property type="match status" value="1"/>
</dbReference>
<dbReference type="InterPro" id="IPR038770">
    <property type="entry name" value="Na+/solute_symporter_sf"/>
</dbReference>
<dbReference type="PANTHER" id="PTHR42751:SF1">
    <property type="entry name" value="CATION_PROTON ANTIPORTER YBAL-RELATED"/>
    <property type="match status" value="1"/>
</dbReference>
<dbReference type="OrthoDB" id="9799090at2"/>
<feature type="transmembrane region" description="Helical" evidence="7">
    <location>
        <begin position="352"/>
        <end position="374"/>
    </location>
</feature>
<feature type="domain" description="Cyclic nucleotide-binding" evidence="8">
    <location>
        <begin position="457"/>
        <end position="561"/>
    </location>
</feature>
<comment type="subcellular location">
    <subcellularLocation>
        <location evidence="1">Membrane</location>
        <topology evidence="1">Multi-pass membrane protein</topology>
    </subcellularLocation>
</comment>
<feature type="transmembrane region" description="Helical" evidence="7">
    <location>
        <begin position="198"/>
        <end position="219"/>
    </location>
</feature>
<dbReference type="SUPFAM" id="SSF51206">
    <property type="entry name" value="cAMP-binding domain-like"/>
    <property type="match status" value="1"/>
</dbReference>
<evidence type="ECO:0000256" key="2">
    <source>
        <dbReference type="ARBA" id="ARBA00005551"/>
    </source>
</evidence>
<evidence type="ECO:0000256" key="3">
    <source>
        <dbReference type="ARBA" id="ARBA00022448"/>
    </source>
</evidence>
<dbReference type="InterPro" id="IPR018490">
    <property type="entry name" value="cNMP-bd_dom_sf"/>
</dbReference>
<feature type="transmembrane region" description="Helical" evidence="7">
    <location>
        <begin position="317"/>
        <end position="340"/>
    </location>
</feature>
<keyword evidence="4 7" id="KW-0812">Transmembrane</keyword>
<evidence type="ECO:0000256" key="1">
    <source>
        <dbReference type="ARBA" id="ARBA00004141"/>
    </source>
</evidence>
<evidence type="ECO:0000256" key="4">
    <source>
        <dbReference type="ARBA" id="ARBA00022692"/>
    </source>
</evidence>
<sequence length="593" mass="61816">MHHEVTLIATIAVCFVLASIFGYLADRLRLPPLVGYLVAGIMIGPFTPGVVADGALASQLAEMGVILLMFGVGLHFSAADLLAVRGIAIPGAIGQIVLATLLGIGLASSWGWGLGAGIVLGLSLSVASTVVLLKALEERNLVNTPSGRVTVGWLIVEDLAMVLALVLLPALAEVLGGTGGVAATADAAHGAEAAGGSLALTLVTTLAKVGIFAVLAIFLGPKVLPWILTKVARTGSRELFTLSVLALAVGIAYGSAEVFGVSFALGAFFAGLVLGESHLSHRAAAESLPLQDAFSVVFFVSVGMLFDPSVLVEDPLAVLGVLALIMIGKSVIGLGIVLLLRYPVSMGLTVAAGLAQIGEFSFILVGLGVAYGLIPTEGQDLVLAGALLSITLNPLAFLVTGELQKWLRMKWPAVAAGYGRKRHDALVGELGRIKAQQEERERARHVKIQALQETFPLLSAVGEEDREELLLLFRPKSASPGERVLRTGDRADGMYFIASGAVEVRVGGRAIPLEAGSFFGEMALLSGSRRTADVIAVDFCDFLVLERRDFNQFMTRHPELRAAVDKMARERLEANRAHASGAATAASGASSAA</sequence>
<dbReference type="Pfam" id="PF00999">
    <property type="entry name" value="Na_H_Exchanger"/>
    <property type="match status" value="1"/>
</dbReference>
<feature type="transmembrane region" description="Helical" evidence="7">
    <location>
        <begin position="380"/>
        <end position="400"/>
    </location>
</feature>
<comment type="caution">
    <text evidence="9">The sequence shown here is derived from an EMBL/GenBank/DDBJ whole genome shotgun (WGS) entry which is preliminary data.</text>
</comment>
<evidence type="ECO:0000256" key="6">
    <source>
        <dbReference type="ARBA" id="ARBA00023136"/>
    </source>
</evidence>
<dbReference type="InterPro" id="IPR000595">
    <property type="entry name" value="cNMP-bd_dom"/>
</dbReference>